<dbReference type="Pfam" id="PF00005">
    <property type="entry name" value="ABC_tran"/>
    <property type="match status" value="1"/>
</dbReference>
<gene>
    <name evidence="7" type="ORF">Asulf_01787</name>
</gene>
<dbReference type="SUPFAM" id="SSF52540">
    <property type="entry name" value="P-loop containing nucleoside triphosphate hydrolases"/>
    <property type="match status" value="1"/>
</dbReference>
<evidence type="ECO:0000256" key="4">
    <source>
        <dbReference type="ARBA" id="ARBA00022840"/>
    </source>
</evidence>
<dbReference type="RefSeq" id="WP_015591356.1">
    <property type="nucleotide sequence ID" value="NC_021169.1"/>
</dbReference>
<evidence type="ECO:0000256" key="2">
    <source>
        <dbReference type="ARBA" id="ARBA00022448"/>
    </source>
</evidence>
<dbReference type="PANTHER" id="PTHR43820">
    <property type="entry name" value="HIGH-AFFINITY BRANCHED-CHAIN AMINO ACID TRANSPORT ATP-BINDING PROTEIN LIVF"/>
    <property type="match status" value="1"/>
</dbReference>
<dbReference type="GO" id="GO:0015658">
    <property type="term" value="F:branched-chain amino acid transmembrane transporter activity"/>
    <property type="evidence" value="ECO:0007669"/>
    <property type="project" value="TreeGrafter"/>
</dbReference>
<evidence type="ECO:0000313" key="7">
    <source>
        <dbReference type="EMBL" id="AGK61758.1"/>
    </source>
</evidence>
<dbReference type="InterPro" id="IPR003593">
    <property type="entry name" value="AAA+_ATPase"/>
</dbReference>
<evidence type="ECO:0000256" key="5">
    <source>
        <dbReference type="ARBA" id="ARBA00022970"/>
    </source>
</evidence>
<dbReference type="SMART" id="SM00382">
    <property type="entry name" value="AAA"/>
    <property type="match status" value="1"/>
</dbReference>
<dbReference type="OrthoDB" id="97750at2157"/>
<evidence type="ECO:0000256" key="1">
    <source>
        <dbReference type="ARBA" id="ARBA00005417"/>
    </source>
</evidence>
<keyword evidence="8" id="KW-1185">Reference proteome</keyword>
<dbReference type="Gene3D" id="3.40.50.300">
    <property type="entry name" value="P-loop containing nucleotide triphosphate hydrolases"/>
    <property type="match status" value="1"/>
</dbReference>
<dbReference type="GO" id="GO:0015807">
    <property type="term" value="P:L-amino acid transport"/>
    <property type="evidence" value="ECO:0007669"/>
    <property type="project" value="TreeGrafter"/>
</dbReference>
<evidence type="ECO:0000313" key="8">
    <source>
        <dbReference type="Proteomes" id="UP000013307"/>
    </source>
</evidence>
<evidence type="ECO:0000259" key="6">
    <source>
        <dbReference type="PROSITE" id="PS50893"/>
    </source>
</evidence>
<dbReference type="EMBL" id="CP005290">
    <property type="protein sequence ID" value="AGK61758.1"/>
    <property type="molecule type" value="Genomic_DNA"/>
</dbReference>
<name>N0BFF4_9EURY</name>
<dbReference type="GeneID" id="15393422"/>
<keyword evidence="5" id="KW-0029">Amino-acid transport</keyword>
<evidence type="ECO:0000256" key="3">
    <source>
        <dbReference type="ARBA" id="ARBA00022741"/>
    </source>
</evidence>
<dbReference type="HOGENOM" id="CLU_000604_1_2_2"/>
<dbReference type="InterPro" id="IPR027417">
    <property type="entry name" value="P-loop_NTPase"/>
</dbReference>
<dbReference type="STRING" id="387631.Asulf_01787"/>
<proteinExistence type="inferred from homology"/>
<keyword evidence="2" id="KW-0813">Transport</keyword>
<dbReference type="GO" id="GO:0016887">
    <property type="term" value="F:ATP hydrolysis activity"/>
    <property type="evidence" value="ECO:0007669"/>
    <property type="project" value="InterPro"/>
</dbReference>
<protein>
    <submittedName>
        <fullName evidence="7">Amino acid/amide ABC transporter ATP-binding protein 2, HAAT family</fullName>
    </submittedName>
</protein>
<dbReference type="CDD" id="cd03224">
    <property type="entry name" value="ABC_TM1139_LivF_branched"/>
    <property type="match status" value="1"/>
</dbReference>
<sequence>MIRAEELNAGYKEVQVLFDINAEVKKNQITTIVGPNGSGKSTLLKTLFGLTNIYSGKVIYKDDDITYTPPHDRTKLGIAYLPQVDNVFTNLTVEENLKIAGYTLDDGEYEERREIALNAFPELKDYLNRKAGTLSGGERQFLAIATALIRKSELLMLDEPTAQLSPKFAEIIFNKILELRDDFRLTIALVEQNVKRALEISEKAYLLISGRVAFDGKARELLEHEKFERMCMGLLD</sequence>
<dbReference type="PROSITE" id="PS50893">
    <property type="entry name" value="ABC_TRANSPORTER_2"/>
    <property type="match status" value="1"/>
</dbReference>
<comment type="similarity">
    <text evidence="1">Belongs to the ABC transporter superfamily.</text>
</comment>
<dbReference type="GO" id="GO:0005524">
    <property type="term" value="F:ATP binding"/>
    <property type="evidence" value="ECO:0007669"/>
    <property type="project" value="UniProtKB-KW"/>
</dbReference>
<organism evidence="7 8">
    <name type="scientific">Archaeoglobus sulfaticallidus PM70-1</name>
    <dbReference type="NCBI Taxonomy" id="387631"/>
    <lineage>
        <taxon>Archaea</taxon>
        <taxon>Methanobacteriati</taxon>
        <taxon>Methanobacteriota</taxon>
        <taxon>Archaeoglobi</taxon>
        <taxon>Archaeoglobales</taxon>
        <taxon>Archaeoglobaceae</taxon>
        <taxon>Archaeoglobus</taxon>
    </lineage>
</organism>
<reference evidence="7 8" key="1">
    <citation type="journal article" date="2013" name="Genome Announc.">
        <title>Complete Genome Sequence of the Thermophilic and Facultatively Chemolithoautotrophic Sulfate Reducer Archaeoglobus sulfaticallidus Strain PM70-1T.</title>
        <authorList>
            <person name="Stokke R."/>
            <person name="Hocking W.P."/>
            <person name="Steinsbu B.O."/>
            <person name="Steen I.H."/>
        </authorList>
    </citation>
    <scope>NUCLEOTIDE SEQUENCE [LARGE SCALE GENOMIC DNA]</scope>
    <source>
        <strain evidence="7">PM70-1</strain>
    </source>
</reference>
<dbReference type="KEGG" id="ast:Asulf_01787"/>
<dbReference type="InterPro" id="IPR052156">
    <property type="entry name" value="BCAA_Transport_ATP-bd_LivF"/>
</dbReference>
<dbReference type="AlphaFoldDB" id="N0BFF4"/>
<dbReference type="InterPro" id="IPR003439">
    <property type="entry name" value="ABC_transporter-like_ATP-bd"/>
</dbReference>
<keyword evidence="4 7" id="KW-0067">ATP-binding</keyword>
<keyword evidence="3" id="KW-0547">Nucleotide-binding</keyword>
<accession>N0BFF4</accession>
<dbReference type="Proteomes" id="UP000013307">
    <property type="component" value="Chromosome"/>
</dbReference>
<dbReference type="eggNOG" id="arCOG00924">
    <property type="taxonomic scope" value="Archaea"/>
</dbReference>
<feature type="domain" description="ABC transporter" evidence="6">
    <location>
        <begin position="2"/>
        <end position="234"/>
    </location>
</feature>
<dbReference type="PANTHER" id="PTHR43820:SF7">
    <property type="entry name" value="BRANCHED-CHAIN AMINO ACID TRANSPORT ATP-BINDING PROTEIN LIVF-RELATED"/>
    <property type="match status" value="1"/>
</dbReference>